<dbReference type="HOGENOM" id="CLU_064706_0_1_9"/>
<evidence type="ECO:0000313" key="3">
    <source>
        <dbReference type="EMBL" id="CBL16661.1"/>
    </source>
</evidence>
<dbReference type="RefSeq" id="WP_015557568.1">
    <property type="nucleotide sequence ID" value="NC_021039.1"/>
</dbReference>
<dbReference type="GO" id="GO:0004175">
    <property type="term" value="F:endopeptidase activity"/>
    <property type="evidence" value="ECO:0007669"/>
    <property type="project" value="UniProtKB-ARBA"/>
</dbReference>
<gene>
    <name evidence="3" type="ordered locus">RUM_04260</name>
</gene>
<feature type="domain" description="CAAX prenyl protease 2/Lysostaphin resistance protein A-like" evidence="2">
    <location>
        <begin position="137"/>
        <end position="233"/>
    </location>
</feature>
<dbReference type="InterPro" id="IPR042150">
    <property type="entry name" value="MmRce1-like"/>
</dbReference>
<accession>D4LAL6</accession>
<name>D4LAL6_RUMC1</name>
<keyword evidence="4" id="KW-1185">Reference proteome</keyword>
<evidence type="ECO:0000313" key="4">
    <source>
        <dbReference type="Proteomes" id="UP000007054"/>
    </source>
</evidence>
<feature type="transmembrane region" description="Helical" evidence="1">
    <location>
        <begin position="155"/>
        <end position="175"/>
    </location>
</feature>
<proteinExistence type="predicted"/>
<dbReference type="BioCyc" id="RCHA213810:RUM_RS11870-MONOMER"/>
<dbReference type="Proteomes" id="UP000007054">
    <property type="component" value="Chromosome"/>
</dbReference>
<dbReference type="PANTHER" id="PTHR35797:SF1">
    <property type="entry name" value="PROTEASE"/>
    <property type="match status" value="1"/>
</dbReference>
<sequence>MTEKKLAAKRLLLFLVLAFGIAWIPALILNRVFGYHAWFETNRMPLFALPVLYAPALANVLTRKLTHEGWEHSLLRLRLKGNLKYYLTSLLLVSVLSLPSGALAVLISGGDWGTNGLTGTELASALLSTFATAPLLGFLTFGEEFGWRGYMNQKLECLLGTTGTVLAGGILWGLWHAVLTVQGHNFGTEYPGFPYVGIGAMCLLCIANGSILMWLTKKTNSIYPAAIYHAMFNNGGVLPGQLLSGKVQALTIPQQLLCQIPLYVAGLVCLLRMVHAKRQNATK</sequence>
<dbReference type="GO" id="GO:0080120">
    <property type="term" value="P:CAAX-box protein maturation"/>
    <property type="evidence" value="ECO:0007669"/>
    <property type="project" value="UniProtKB-ARBA"/>
</dbReference>
<keyword evidence="1" id="KW-1133">Transmembrane helix</keyword>
<dbReference type="Pfam" id="PF02517">
    <property type="entry name" value="Rce1-like"/>
    <property type="match status" value="1"/>
</dbReference>
<keyword evidence="1" id="KW-0812">Transmembrane</keyword>
<feature type="transmembrane region" description="Helical" evidence="1">
    <location>
        <begin position="195"/>
        <end position="215"/>
    </location>
</feature>
<dbReference type="GeneID" id="83157070"/>
<dbReference type="EMBL" id="FP929052">
    <property type="protein sequence ID" value="CBL16661.1"/>
    <property type="molecule type" value="Genomic_DNA"/>
</dbReference>
<dbReference type="KEGG" id="rch:RUM_04260"/>
<dbReference type="InterPro" id="IPR003675">
    <property type="entry name" value="Rce1/LyrA-like_dom"/>
</dbReference>
<dbReference type="GO" id="GO:0006508">
    <property type="term" value="P:proteolysis"/>
    <property type="evidence" value="ECO:0007669"/>
    <property type="project" value="UniProtKB-KW"/>
</dbReference>
<evidence type="ECO:0000256" key="1">
    <source>
        <dbReference type="SAM" id="Phobius"/>
    </source>
</evidence>
<dbReference type="PANTHER" id="PTHR35797">
    <property type="entry name" value="PROTEASE-RELATED"/>
    <property type="match status" value="1"/>
</dbReference>
<keyword evidence="3" id="KW-0645">Protease</keyword>
<feature type="transmembrane region" description="Helical" evidence="1">
    <location>
        <begin position="83"/>
        <end position="110"/>
    </location>
</feature>
<feature type="transmembrane region" description="Helical" evidence="1">
    <location>
        <begin position="254"/>
        <end position="274"/>
    </location>
</feature>
<keyword evidence="3" id="KW-0378">Hydrolase</keyword>
<feature type="transmembrane region" description="Helical" evidence="1">
    <location>
        <begin position="122"/>
        <end position="143"/>
    </location>
</feature>
<reference evidence="3" key="2">
    <citation type="submission" date="2010-03" db="EMBL/GenBank/DDBJ databases">
        <authorList>
            <person name="Pajon A."/>
        </authorList>
    </citation>
    <scope>NUCLEOTIDE SEQUENCE</scope>
    <source>
        <strain evidence="3">Type strain: 18P13</strain>
    </source>
</reference>
<reference evidence="3" key="1">
    <citation type="submission" date="2010-03" db="EMBL/GenBank/DDBJ databases">
        <title>The genome sequence of Ruminococcus sp. 18P13.</title>
        <authorList>
            <consortium name="metaHIT consortium -- http://www.metahit.eu/"/>
            <person name="Pajon A."/>
            <person name="Turner K."/>
            <person name="Parkhill J."/>
            <person name="Bernalier A."/>
        </authorList>
    </citation>
    <scope>NUCLEOTIDE SEQUENCE [LARGE SCALE GENOMIC DNA]</scope>
    <source>
        <strain evidence="3">Type strain: 18P13</strain>
    </source>
</reference>
<organism evidence="3 4">
    <name type="scientific">Ruminococcus champanellensis (strain DSM 18848 / JCM 17042 / KCTC 15320 / 18P13)</name>
    <dbReference type="NCBI Taxonomy" id="213810"/>
    <lineage>
        <taxon>Bacteria</taxon>
        <taxon>Bacillati</taxon>
        <taxon>Bacillota</taxon>
        <taxon>Clostridia</taxon>
        <taxon>Eubacteriales</taxon>
        <taxon>Oscillospiraceae</taxon>
        <taxon>Ruminococcus</taxon>
    </lineage>
</organism>
<feature type="transmembrane region" description="Helical" evidence="1">
    <location>
        <begin position="44"/>
        <end position="62"/>
    </location>
</feature>
<protein>
    <submittedName>
        <fullName evidence="3">CAAX amino terminal protease family</fullName>
    </submittedName>
</protein>
<dbReference type="PATRIC" id="fig|213810.4.peg.336"/>
<dbReference type="AlphaFoldDB" id="D4LAL6"/>
<evidence type="ECO:0000259" key="2">
    <source>
        <dbReference type="Pfam" id="PF02517"/>
    </source>
</evidence>
<feature type="transmembrane region" description="Helical" evidence="1">
    <location>
        <begin position="222"/>
        <end position="242"/>
    </location>
</feature>
<keyword evidence="1" id="KW-0472">Membrane</keyword>